<protein>
    <submittedName>
        <fullName evidence="1">Uncharacterized protein</fullName>
    </submittedName>
</protein>
<gene>
    <name evidence="1" type="ORF">SAMN05216553_11329</name>
</gene>
<dbReference type="OrthoDB" id="3690955at2"/>
<name>A0A1G7Y1D3_9PSEU</name>
<evidence type="ECO:0000313" key="2">
    <source>
        <dbReference type="Proteomes" id="UP000199623"/>
    </source>
</evidence>
<dbReference type="EMBL" id="FNCC01000013">
    <property type="protein sequence ID" value="SDG90204.1"/>
    <property type="molecule type" value="Genomic_DNA"/>
</dbReference>
<dbReference type="Proteomes" id="UP000199623">
    <property type="component" value="Unassembled WGS sequence"/>
</dbReference>
<accession>A0A1G7Y1D3</accession>
<dbReference type="AlphaFoldDB" id="A0A1G7Y1D3"/>
<reference evidence="2" key="1">
    <citation type="submission" date="2016-10" db="EMBL/GenBank/DDBJ databases">
        <authorList>
            <person name="Varghese N."/>
            <person name="Submissions S."/>
        </authorList>
    </citation>
    <scope>NUCLEOTIDE SEQUENCE [LARGE SCALE GENOMIC DNA]</scope>
    <source>
        <strain evidence="2">CGMCC 4.3506</strain>
    </source>
</reference>
<evidence type="ECO:0000313" key="1">
    <source>
        <dbReference type="EMBL" id="SDG90204.1"/>
    </source>
</evidence>
<keyword evidence="2" id="KW-1185">Reference proteome</keyword>
<sequence>MKITGFVPVGLAVVATLAFGYGVGGVHAIAGTPTAPSIETIMGDGCERPPDYRRHVLRMLEGQVLEVGVTDDELVSCTYRVTGAWTTSKAKVGPPDDRYFAGGVGVLLPDDSVVGVGRVGPEVAVLEFRLADGEVVKAELHGDVYLCAYSDDLRNLTMVGRAYDASGRLLREGMV</sequence>
<organism evidence="1 2">
    <name type="scientific">Lentzea fradiae</name>
    <dbReference type="NCBI Taxonomy" id="200378"/>
    <lineage>
        <taxon>Bacteria</taxon>
        <taxon>Bacillati</taxon>
        <taxon>Actinomycetota</taxon>
        <taxon>Actinomycetes</taxon>
        <taxon>Pseudonocardiales</taxon>
        <taxon>Pseudonocardiaceae</taxon>
        <taxon>Lentzea</taxon>
    </lineage>
</organism>
<proteinExistence type="predicted"/>
<dbReference type="STRING" id="200378.SAMN05216553_11329"/>
<dbReference type="RefSeq" id="WP_090054385.1">
    <property type="nucleotide sequence ID" value="NZ_FNCC01000013.1"/>
</dbReference>